<dbReference type="AlphaFoldDB" id="A0A0E9PZU0"/>
<proteinExistence type="predicted"/>
<evidence type="ECO:0000313" key="1">
    <source>
        <dbReference type="EMBL" id="JAH10009.1"/>
    </source>
</evidence>
<reference evidence="1" key="2">
    <citation type="journal article" date="2015" name="Fish Shellfish Immunol.">
        <title>Early steps in the European eel (Anguilla anguilla)-Vibrio vulnificus interaction in the gills: Role of the RtxA13 toxin.</title>
        <authorList>
            <person name="Callol A."/>
            <person name="Pajuelo D."/>
            <person name="Ebbesson L."/>
            <person name="Teles M."/>
            <person name="MacKenzie S."/>
            <person name="Amaro C."/>
        </authorList>
    </citation>
    <scope>NUCLEOTIDE SEQUENCE</scope>
</reference>
<sequence>MVEVVITLPSTVDTFQ</sequence>
<protein>
    <submittedName>
        <fullName evidence="1">Uncharacterized protein</fullName>
    </submittedName>
</protein>
<organism evidence="1">
    <name type="scientific">Anguilla anguilla</name>
    <name type="common">European freshwater eel</name>
    <name type="synonym">Muraena anguilla</name>
    <dbReference type="NCBI Taxonomy" id="7936"/>
    <lineage>
        <taxon>Eukaryota</taxon>
        <taxon>Metazoa</taxon>
        <taxon>Chordata</taxon>
        <taxon>Craniata</taxon>
        <taxon>Vertebrata</taxon>
        <taxon>Euteleostomi</taxon>
        <taxon>Actinopterygii</taxon>
        <taxon>Neopterygii</taxon>
        <taxon>Teleostei</taxon>
        <taxon>Anguilliformes</taxon>
        <taxon>Anguillidae</taxon>
        <taxon>Anguilla</taxon>
    </lineage>
</organism>
<name>A0A0E9PZU0_ANGAN</name>
<accession>A0A0E9PZU0</accession>
<dbReference type="EMBL" id="GBXM01098568">
    <property type="protein sequence ID" value="JAH10009.1"/>
    <property type="molecule type" value="Transcribed_RNA"/>
</dbReference>
<reference evidence="1" key="1">
    <citation type="submission" date="2014-11" db="EMBL/GenBank/DDBJ databases">
        <authorList>
            <person name="Amaro Gonzalez C."/>
        </authorList>
    </citation>
    <scope>NUCLEOTIDE SEQUENCE</scope>
</reference>